<name>A0A5B8VP07_9BACT</name>
<dbReference type="Gene3D" id="1.10.150.20">
    <property type="entry name" value="5' to 3' exonuclease, C-terminal subdomain"/>
    <property type="match status" value="2"/>
</dbReference>
<accession>A0A5B8VP07</accession>
<evidence type="ECO:0000256" key="5">
    <source>
        <dbReference type="ARBA" id="ARBA00022763"/>
    </source>
</evidence>
<dbReference type="PANTHER" id="PTHR23389">
    <property type="entry name" value="CHROMOSOME TRANSMISSION FIDELITY FACTOR 18"/>
    <property type="match status" value="1"/>
</dbReference>
<comment type="cofactor">
    <cofactor evidence="11">
        <name>Mg(2+)</name>
        <dbReference type="ChEBI" id="CHEBI:18420"/>
    </cofactor>
    <cofactor evidence="11">
        <name>Mn(2+)</name>
        <dbReference type="ChEBI" id="CHEBI:29035"/>
    </cofactor>
</comment>
<dbReference type="EC" id="6.5.1.2" evidence="11"/>
<keyword evidence="11" id="KW-0464">Manganese</keyword>
<dbReference type="InterPro" id="IPR003583">
    <property type="entry name" value="Hlx-hairpin-Hlx_DNA-bd_motif"/>
</dbReference>
<dbReference type="InterPro" id="IPR004150">
    <property type="entry name" value="NAD_DNA_ligase_OB"/>
</dbReference>
<dbReference type="GO" id="GO:0005829">
    <property type="term" value="C:cytosol"/>
    <property type="evidence" value="ECO:0007669"/>
    <property type="project" value="TreeGrafter"/>
</dbReference>
<keyword evidence="3 11" id="KW-0235">DNA replication</keyword>
<comment type="function">
    <text evidence="1 11">DNA ligase that catalyzes the formation of phosphodiester linkages between 5'-phosphoryl and 3'-hydroxyl groups in double-stranded DNA using NAD as a coenzyme and as the energy source for the reaction. It is essential for DNA replication and repair of damaged DNA.</text>
</comment>
<dbReference type="InterPro" id="IPR013840">
    <property type="entry name" value="DNAligase_N"/>
</dbReference>
<keyword evidence="9 11" id="KW-0234">DNA repair</keyword>
<dbReference type="PROSITE" id="PS50172">
    <property type="entry name" value="BRCT"/>
    <property type="match status" value="1"/>
</dbReference>
<dbReference type="HAMAP" id="MF_01588">
    <property type="entry name" value="DNA_ligase_A"/>
    <property type="match status" value="1"/>
</dbReference>
<proteinExistence type="inferred from homology"/>
<dbReference type="PROSITE" id="PS01055">
    <property type="entry name" value="DNA_LIGASE_N1"/>
    <property type="match status" value="1"/>
</dbReference>
<dbReference type="InterPro" id="IPR004149">
    <property type="entry name" value="Znf_DNAligase_C4"/>
</dbReference>
<dbReference type="Gene3D" id="3.40.50.10190">
    <property type="entry name" value="BRCT domain"/>
    <property type="match status" value="1"/>
</dbReference>
<protein>
    <recommendedName>
        <fullName evidence="11">DNA ligase</fullName>
        <ecNumber evidence="11">6.5.1.2</ecNumber>
    </recommendedName>
    <alternativeName>
        <fullName evidence="11">Polydeoxyribonucleotide synthase [NAD(+)]</fullName>
    </alternativeName>
</protein>
<dbReference type="InterPro" id="IPR010994">
    <property type="entry name" value="RuvA_2-like"/>
</dbReference>
<dbReference type="InterPro" id="IPR036420">
    <property type="entry name" value="BRCT_dom_sf"/>
</dbReference>
<feature type="binding site" evidence="11">
    <location>
        <position position="439"/>
    </location>
    <ligand>
        <name>Zn(2+)</name>
        <dbReference type="ChEBI" id="CHEBI:29105"/>
    </ligand>
</feature>
<evidence type="ECO:0000256" key="11">
    <source>
        <dbReference type="HAMAP-Rule" id="MF_01588"/>
    </source>
</evidence>
<evidence type="ECO:0000256" key="1">
    <source>
        <dbReference type="ARBA" id="ARBA00004067"/>
    </source>
</evidence>
<comment type="caution">
    <text evidence="11">Lacks conserved residue(s) required for the propagation of feature annotation.</text>
</comment>
<keyword evidence="6 11" id="KW-0862">Zinc</keyword>
<evidence type="ECO:0000259" key="12">
    <source>
        <dbReference type="PROSITE" id="PS50172"/>
    </source>
</evidence>
<dbReference type="OrthoDB" id="9759736at2"/>
<dbReference type="SMART" id="SM00278">
    <property type="entry name" value="HhH1"/>
    <property type="match status" value="2"/>
</dbReference>
<dbReference type="InterPro" id="IPR041663">
    <property type="entry name" value="DisA/LigA_HHH"/>
</dbReference>
<dbReference type="GO" id="GO:0006281">
    <property type="term" value="P:DNA repair"/>
    <property type="evidence" value="ECO:0007669"/>
    <property type="project" value="UniProtKB-KW"/>
</dbReference>
<dbReference type="SUPFAM" id="SSF52113">
    <property type="entry name" value="BRCT domain"/>
    <property type="match status" value="1"/>
</dbReference>
<dbReference type="Gene3D" id="3.30.470.30">
    <property type="entry name" value="DNA ligase/mRNA capping enzyme"/>
    <property type="match status" value="1"/>
</dbReference>
<dbReference type="Gene3D" id="1.10.287.610">
    <property type="entry name" value="Helix hairpin bin"/>
    <property type="match status" value="1"/>
</dbReference>
<dbReference type="SUPFAM" id="SSF50249">
    <property type="entry name" value="Nucleic acid-binding proteins"/>
    <property type="match status" value="1"/>
</dbReference>
<dbReference type="GO" id="GO:0006260">
    <property type="term" value="P:DNA replication"/>
    <property type="evidence" value="ECO:0007669"/>
    <property type="project" value="UniProtKB-KW"/>
</dbReference>
<dbReference type="GO" id="GO:0003911">
    <property type="term" value="F:DNA ligase (NAD+) activity"/>
    <property type="evidence" value="ECO:0007669"/>
    <property type="project" value="UniProtKB-UniRule"/>
</dbReference>
<evidence type="ECO:0000256" key="3">
    <source>
        <dbReference type="ARBA" id="ARBA00022705"/>
    </source>
</evidence>
<feature type="binding site" evidence="11">
    <location>
        <position position="194"/>
    </location>
    <ligand>
        <name>NAD(+)</name>
        <dbReference type="ChEBI" id="CHEBI:57540"/>
    </ligand>
</feature>
<dbReference type="InterPro" id="IPR012340">
    <property type="entry name" value="NA-bd_OB-fold"/>
</dbReference>
<dbReference type="Pfam" id="PF01653">
    <property type="entry name" value="DNA_ligase_aden"/>
    <property type="match status" value="1"/>
</dbReference>
<evidence type="ECO:0000256" key="9">
    <source>
        <dbReference type="ARBA" id="ARBA00023204"/>
    </source>
</evidence>
<evidence type="ECO:0000256" key="10">
    <source>
        <dbReference type="ARBA" id="ARBA00034005"/>
    </source>
</evidence>
<dbReference type="AlphaFoldDB" id="A0A5B8VP07"/>
<evidence type="ECO:0000256" key="2">
    <source>
        <dbReference type="ARBA" id="ARBA00022598"/>
    </source>
</evidence>
<dbReference type="Gene3D" id="2.40.50.140">
    <property type="entry name" value="Nucleic acid-binding proteins"/>
    <property type="match status" value="1"/>
</dbReference>
<evidence type="ECO:0000313" key="13">
    <source>
        <dbReference type="EMBL" id="QEC72841.1"/>
    </source>
</evidence>
<feature type="binding site" evidence="11">
    <location>
        <begin position="53"/>
        <end position="57"/>
    </location>
    <ligand>
        <name>NAD(+)</name>
        <dbReference type="ChEBI" id="CHEBI:57540"/>
    </ligand>
</feature>
<keyword evidence="4 11" id="KW-0479">Metal-binding</keyword>
<sequence length="702" mass="78058">MYTPDQIKTLQAQSANFLQAATTITDNELDALRRVLRFHEYRYYVADNPLISDEEYDRLYKKLEAYEAARPDLITSDSPTQRVGANLTGQFETIRHLVPMLSLENSYNAADLVDWDKKVQEASKGGHLRYSVEPKFDGASISLLYEDDQLIRAVTRGDGIEGEDVTANIRQIRSVPLSAPFATYGIQQIEIRGEVMMSKVSFQKFNDKQTEAGLQVLANPRNAASGSLRLKDPAAVRHRGLDAFLYHISSVVLIEGKKPTQLLDTHSGNLALLWKCGLRSPTKESEIFDTMDAVISHVGDFEAMRDSLPYEIDGMVIKVDSIALQEALGMTSHHPRWAMAYKFKARQATSTIETVEFQVGRTGAITPVAKITPVALGGVTISSISLFNEDIIKEKELRIGDQVLVERAGDVIPNIVKALTELRKGTETPIVFPENCPVCQAPLHKPEGESVWRCINPYCEAQVVERMIHFVSKDAMDIRSFGEANVRKFYKLGFLKDIPGIYSLDLERIAQLEGFGKRSLENLVSAIEKSKTQPLYRLIFGLGIRFVGETTAKVLAKKVAALWELKDFSQEDLMELEDIGPKVAGSIYEFFQAPESIALLQRLEAEGLNFKGQKTTLQQEGTSPFEGLTFLFTGTLEHLKRNDAEAMVEAKGGKILSGVSAKLNYLVAGAAAGSKLEKAKKLNTVNIISEQEFITMVNEPRP</sequence>
<dbReference type="Gene3D" id="6.20.10.30">
    <property type="match status" value="1"/>
</dbReference>
<dbReference type="NCBIfam" id="TIGR00575">
    <property type="entry name" value="dnlj"/>
    <property type="match status" value="1"/>
</dbReference>
<feature type="binding site" evidence="11">
    <location>
        <position position="459"/>
    </location>
    <ligand>
        <name>Zn(2+)</name>
        <dbReference type="ChEBI" id="CHEBI:29105"/>
    </ligand>
</feature>
<feature type="domain" description="BRCT" evidence="12">
    <location>
        <begin position="620"/>
        <end position="702"/>
    </location>
</feature>
<gene>
    <name evidence="11 13" type="primary">ligA</name>
    <name evidence="13" type="ORF">FSB73_15295</name>
</gene>
<dbReference type="InterPro" id="IPR001679">
    <property type="entry name" value="DNA_ligase"/>
</dbReference>
<dbReference type="Pfam" id="PF03120">
    <property type="entry name" value="OB_DNA_ligase"/>
    <property type="match status" value="1"/>
</dbReference>
<dbReference type="NCBIfam" id="NF005932">
    <property type="entry name" value="PRK07956.1"/>
    <property type="match status" value="1"/>
</dbReference>
<dbReference type="InterPro" id="IPR018239">
    <property type="entry name" value="DNA_ligase_AS"/>
</dbReference>
<dbReference type="EMBL" id="CP042434">
    <property type="protein sequence ID" value="QEC72841.1"/>
    <property type="molecule type" value="Genomic_DNA"/>
</dbReference>
<feature type="binding site" evidence="11">
    <location>
        <position position="342"/>
    </location>
    <ligand>
        <name>NAD(+)</name>
        <dbReference type="ChEBI" id="CHEBI:57540"/>
    </ligand>
</feature>
<dbReference type="SUPFAM" id="SSF56091">
    <property type="entry name" value="DNA ligase/mRNA capping enzyme, catalytic domain"/>
    <property type="match status" value="1"/>
</dbReference>
<dbReference type="SMART" id="SM00532">
    <property type="entry name" value="LIGANc"/>
    <property type="match status" value="1"/>
</dbReference>
<evidence type="ECO:0000256" key="6">
    <source>
        <dbReference type="ARBA" id="ARBA00022833"/>
    </source>
</evidence>
<evidence type="ECO:0000256" key="4">
    <source>
        <dbReference type="ARBA" id="ARBA00022723"/>
    </source>
</evidence>
<dbReference type="CDD" id="cd00114">
    <property type="entry name" value="LIGANc"/>
    <property type="match status" value="1"/>
</dbReference>
<keyword evidence="8 11" id="KW-0520">NAD</keyword>
<dbReference type="Proteomes" id="UP000321291">
    <property type="component" value="Chromosome"/>
</dbReference>
<organism evidence="13 14">
    <name type="scientific">Arachidicoccus ginsenosidivorans</name>
    <dbReference type="NCBI Taxonomy" id="496057"/>
    <lineage>
        <taxon>Bacteria</taxon>
        <taxon>Pseudomonadati</taxon>
        <taxon>Bacteroidota</taxon>
        <taxon>Chitinophagia</taxon>
        <taxon>Chitinophagales</taxon>
        <taxon>Chitinophagaceae</taxon>
        <taxon>Arachidicoccus</taxon>
    </lineage>
</organism>
<dbReference type="InterPro" id="IPR001357">
    <property type="entry name" value="BRCT_dom"/>
</dbReference>
<evidence type="ECO:0000256" key="7">
    <source>
        <dbReference type="ARBA" id="ARBA00022842"/>
    </source>
</evidence>
<dbReference type="InterPro" id="IPR013839">
    <property type="entry name" value="DNAligase_adenylation"/>
</dbReference>
<dbReference type="Pfam" id="PF00533">
    <property type="entry name" value="BRCT"/>
    <property type="match status" value="1"/>
</dbReference>
<keyword evidence="14" id="KW-1185">Reference proteome</keyword>
<feature type="binding site" evidence="11">
    <location>
        <position position="436"/>
    </location>
    <ligand>
        <name>Zn(2+)</name>
        <dbReference type="ChEBI" id="CHEBI:29105"/>
    </ligand>
</feature>
<dbReference type="GO" id="GO:0003677">
    <property type="term" value="F:DNA binding"/>
    <property type="evidence" value="ECO:0007669"/>
    <property type="project" value="InterPro"/>
</dbReference>
<dbReference type="SUPFAM" id="SSF47781">
    <property type="entry name" value="RuvA domain 2-like"/>
    <property type="match status" value="1"/>
</dbReference>
<dbReference type="CDD" id="cd17748">
    <property type="entry name" value="BRCT_DNA_ligase_like"/>
    <property type="match status" value="1"/>
</dbReference>
<dbReference type="KEGG" id="agi:FSB73_15295"/>
<keyword evidence="5 11" id="KW-0227">DNA damage</keyword>
<dbReference type="Pfam" id="PF12826">
    <property type="entry name" value="HHH_2"/>
    <property type="match status" value="1"/>
</dbReference>
<feature type="binding site" evidence="11">
    <location>
        <position position="318"/>
    </location>
    <ligand>
        <name>NAD(+)</name>
        <dbReference type="ChEBI" id="CHEBI:57540"/>
    </ligand>
</feature>
<keyword evidence="2 11" id="KW-0436">Ligase</keyword>
<evidence type="ECO:0000256" key="8">
    <source>
        <dbReference type="ARBA" id="ARBA00023027"/>
    </source>
</evidence>
<comment type="similarity">
    <text evidence="11">Belongs to the NAD-dependent DNA ligase family. LigA subfamily.</text>
</comment>
<comment type="catalytic activity">
    <reaction evidence="10 11">
        <text>NAD(+) + (deoxyribonucleotide)n-3'-hydroxyl + 5'-phospho-(deoxyribonucleotide)m = (deoxyribonucleotide)n+m + AMP + beta-nicotinamide D-nucleotide.</text>
        <dbReference type="EC" id="6.5.1.2"/>
    </reaction>
</comment>
<feature type="binding site" evidence="11">
    <location>
        <begin position="102"/>
        <end position="103"/>
    </location>
    <ligand>
        <name>NAD(+)</name>
        <dbReference type="ChEBI" id="CHEBI:57540"/>
    </ligand>
</feature>
<dbReference type="SMART" id="SM00292">
    <property type="entry name" value="BRCT"/>
    <property type="match status" value="1"/>
</dbReference>
<feature type="binding site" evidence="11">
    <location>
        <position position="156"/>
    </location>
    <ligand>
        <name>NAD(+)</name>
        <dbReference type="ChEBI" id="CHEBI:57540"/>
    </ligand>
</feature>
<dbReference type="Pfam" id="PF03119">
    <property type="entry name" value="DNA_ligase_ZBD"/>
    <property type="match status" value="1"/>
</dbReference>
<keyword evidence="7 11" id="KW-0460">Magnesium</keyword>
<evidence type="ECO:0000313" key="14">
    <source>
        <dbReference type="Proteomes" id="UP000321291"/>
    </source>
</evidence>
<dbReference type="GO" id="GO:0046872">
    <property type="term" value="F:metal ion binding"/>
    <property type="evidence" value="ECO:0007669"/>
    <property type="project" value="UniProtKB-KW"/>
</dbReference>
<feature type="active site" description="N6-AMP-lysine intermediate" evidence="11">
    <location>
        <position position="135"/>
    </location>
</feature>
<reference evidence="13 14" key="1">
    <citation type="journal article" date="2017" name="Int. J. Syst. Evol. Microbiol.">
        <title>Arachidicoccus ginsenosidivorans sp. nov., with ginsenoside-converting activity isolated from ginseng cultivating soil.</title>
        <authorList>
            <person name="Siddiqi M.Z."/>
            <person name="Aslam Z."/>
            <person name="Im W.T."/>
        </authorList>
    </citation>
    <scope>NUCLEOTIDE SEQUENCE [LARGE SCALE GENOMIC DNA]</scope>
    <source>
        <strain evidence="13 14">Gsoil 809</strain>
    </source>
</reference>
<dbReference type="PIRSF" id="PIRSF001604">
    <property type="entry name" value="LigA"/>
    <property type="match status" value="1"/>
</dbReference>
<dbReference type="RefSeq" id="WP_146784048.1">
    <property type="nucleotide sequence ID" value="NZ_CP042434.1"/>
</dbReference>
<feature type="binding site" evidence="11">
    <location>
        <position position="133"/>
    </location>
    <ligand>
        <name>NAD(+)</name>
        <dbReference type="ChEBI" id="CHEBI:57540"/>
    </ligand>
</feature>
<dbReference type="PANTHER" id="PTHR23389:SF9">
    <property type="entry name" value="DNA LIGASE"/>
    <property type="match status" value="1"/>
</dbReference>